<proteinExistence type="predicted"/>
<evidence type="ECO:0000313" key="2">
    <source>
        <dbReference type="Proteomes" id="UP000230233"/>
    </source>
</evidence>
<sequence length="77" mass="8352">MANKKSKKSKKGKSRGFYAIHLHVLSIDLALRHPSAALSLCLCISVQLFYLTRVACCVAVGAVSGDSPNTSTAEWDW</sequence>
<evidence type="ECO:0000313" key="1">
    <source>
        <dbReference type="EMBL" id="PIC17317.1"/>
    </source>
</evidence>
<dbReference type="EMBL" id="PDUG01000006">
    <property type="protein sequence ID" value="PIC17317.1"/>
    <property type="molecule type" value="Genomic_DNA"/>
</dbReference>
<reference evidence="2" key="1">
    <citation type="submission" date="2017-10" db="EMBL/GenBank/DDBJ databases">
        <title>Rapid genome shrinkage in a self-fertile nematode reveals novel sperm competition proteins.</title>
        <authorList>
            <person name="Yin D."/>
            <person name="Schwarz E.M."/>
            <person name="Thomas C.G."/>
            <person name="Felde R.L."/>
            <person name="Korf I.F."/>
            <person name="Cutter A.D."/>
            <person name="Schartner C.M."/>
            <person name="Ralston E.J."/>
            <person name="Meyer B.J."/>
            <person name="Haag E.S."/>
        </authorList>
    </citation>
    <scope>NUCLEOTIDE SEQUENCE [LARGE SCALE GENOMIC DNA]</scope>
    <source>
        <strain evidence="2">JU1422</strain>
    </source>
</reference>
<accession>A0A2G5SQL5</accession>
<organism evidence="1 2">
    <name type="scientific">Caenorhabditis nigoni</name>
    <dbReference type="NCBI Taxonomy" id="1611254"/>
    <lineage>
        <taxon>Eukaryota</taxon>
        <taxon>Metazoa</taxon>
        <taxon>Ecdysozoa</taxon>
        <taxon>Nematoda</taxon>
        <taxon>Chromadorea</taxon>
        <taxon>Rhabditida</taxon>
        <taxon>Rhabditina</taxon>
        <taxon>Rhabditomorpha</taxon>
        <taxon>Rhabditoidea</taxon>
        <taxon>Rhabditidae</taxon>
        <taxon>Peloderinae</taxon>
        <taxon>Caenorhabditis</taxon>
    </lineage>
</organism>
<name>A0A2G5SQL5_9PELO</name>
<gene>
    <name evidence="1" type="primary">Cnig_chr_X.g23599</name>
    <name evidence="1" type="ORF">B9Z55_023599</name>
</gene>
<comment type="caution">
    <text evidence="1">The sequence shown here is derived from an EMBL/GenBank/DDBJ whole genome shotgun (WGS) entry which is preliminary data.</text>
</comment>
<dbReference type="Proteomes" id="UP000230233">
    <property type="component" value="Chromosome X"/>
</dbReference>
<protein>
    <submittedName>
        <fullName evidence="1">Uncharacterized protein</fullName>
    </submittedName>
</protein>
<dbReference type="AlphaFoldDB" id="A0A2G5SQL5"/>
<keyword evidence="2" id="KW-1185">Reference proteome</keyword>